<name>A0AAE3MP89_9FLAO</name>
<protein>
    <submittedName>
        <fullName evidence="8">Aminotransferase class V-fold PLP-dependent enzyme</fullName>
    </submittedName>
</protein>
<dbReference type="InterPro" id="IPR002129">
    <property type="entry name" value="PyrdxlP-dep_de-COase"/>
</dbReference>
<dbReference type="GO" id="GO:0019752">
    <property type="term" value="P:carboxylic acid metabolic process"/>
    <property type="evidence" value="ECO:0007669"/>
    <property type="project" value="InterPro"/>
</dbReference>
<evidence type="ECO:0000313" key="9">
    <source>
        <dbReference type="Proteomes" id="UP001207116"/>
    </source>
</evidence>
<dbReference type="GO" id="GO:0016831">
    <property type="term" value="F:carboxy-lyase activity"/>
    <property type="evidence" value="ECO:0007669"/>
    <property type="project" value="UniProtKB-KW"/>
</dbReference>
<dbReference type="Pfam" id="PF00282">
    <property type="entry name" value="Pyridoxal_deC"/>
    <property type="match status" value="1"/>
</dbReference>
<evidence type="ECO:0000256" key="5">
    <source>
        <dbReference type="ARBA" id="ARBA00023239"/>
    </source>
</evidence>
<dbReference type="Proteomes" id="UP001207116">
    <property type="component" value="Unassembled WGS sequence"/>
</dbReference>
<dbReference type="GO" id="GO:0006520">
    <property type="term" value="P:amino acid metabolic process"/>
    <property type="evidence" value="ECO:0007669"/>
    <property type="project" value="InterPro"/>
</dbReference>
<dbReference type="EMBL" id="JAPFQP010000004">
    <property type="protein sequence ID" value="MCX2720489.1"/>
    <property type="molecule type" value="Genomic_DNA"/>
</dbReference>
<keyword evidence="8" id="KW-0808">Transferase</keyword>
<evidence type="ECO:0000256" key="6">
    <source>
        <dbReference type="PIRSR" id="PIRSR602129-50"/>
    </source>
</evidence>
<dbReference type="InterPro" id="IPR015422">
    <property type="entry name" value="PyrdxlP-dep_Trfase_small"/>
</dbReference>
<evidence type="ECO:0000256" key="1">
    <source>
        <dbReference type="ARBA" id="ARBA00001933"/>
    </source>
</evidence>
<reference evidence="8" key="1">
    <citation type="submission" date="2022-11" db="EMBL/GenBank/DDBJ databases">
        <title>The characterization of three novel Bacteroidetes species and genomic analysis of their roles in tidal elemental geochemical cycles.</title>
        <authorList>
            <person name="Ma K.-J."/>
        </authorList>
    </citation>
    <scope>NUCLEOTIDE SEQUENCE</scope>
    <source>
        <strain evidence="8">M415</strain>
    </source>
</reference>
<accession>A0AAE3MP89</accession>
<evidence type="ECO:0000256" key="7">
    <source>
        <dbReference type="RuleBase" id="RU000382"/>
    </source>
</evidence>
<keyword evidence="9" id="KW-1185">Reference proteome</keyword>
<sequence>MNKIRNNPIEIEKEEFRRIGYQLIDDISGFISSIDAKPVTYNRSPSQIQQKIAATLPKNGSPAGELLTKTTELLINNSLFNGHPRFLGYITSSATPIGALADLLAAAVNPNVGAHILSPVATEIEKQTIKWLAEFIGVSPKYGGVLVSGGNMANFTAFLAAITAKAPKAYKTKGVRSLTGNPAVYCAKSTHAWIEKAAILFGLGSDAIRWIPCDSANSMKTTALEEKIEEDLNNGCLPIMVVGTAGDVSTGAIDDLTEIGKICQTYDLWYHIDGAYGVPAAVVPQYRGLFNGMEQADSIALDPHKWLYSPLEAGCTLVKDPKHLTDTFSSHPEYYNFGSEEGEFAQNFYEYGLQNSRGFRALKVWLGLQQMGRNGYEKLIREDIQLAELLYMLADEHPQLQAVSQNLSITTFRYVPEEYGSDDNFDEVYLNSLNETLVHALQRGGEVFLSNAIVDQKYCLRGCIVNFRTSEKDIRDIIEIVVREGRKMHLNLQNKK</sequence>
<dbReference type="GO" id="GO:0008483">
    <property type="term" value="F:transaminase activity"/>
    <property type="evidence" value="ECO:0007669"/>
    <property type="project" value="UniProtKB-KW"/>
</dbReference>
<dbReference type="Gene3D" id="3.90.1150.10">
    <property type="entry name" value="Aspartate Aminotransferase, domain 1"/>
    <property type="match status" value="1"/>
</dbReference>
<dbReference type="GO" id="GO:0030170">
    <property type="term" value="F:pyridoxal phosphate binding"/>
    <property type="evidence" value="ECO:0007669"/>
    <property type="project" value="InterPro"/>
</dbReference>
<feature type="modified residue" description="N6-(pyridoxal phosphate)lysine" evidence="6">
    <location>
        <position position="305"/>
    </location>
</feature>
<organism evidence="8 9">
    <name type="scientific">Lentiprolixibacter aurantiacus</name>
    <dbReference type="NCBI Taxonomy" id="2993939"/>
    <lineage>
        <taxon>Bacteria</taxon>
        <taxon>Pseudomonadati</taxon>
        <taxon>Bacteroidota</taxon>
        <taxon>Flavobacteriia</taxon>
        <taxon>Flavobacteriales</taxon>
        <taxon>Flavobacteriaceae</taxon>
        <taxon>Lentiprolixibacter</taxon>
    </lineage>
</organism>
<dbReference type="SUPFAM" id="SSF53383">
    <property type="entry name" value="PLP-dependent transferases"/>
    <property type="match status" value="1"/>
</dbReference>
<dbReference type="PANTHER" id="PTHR11999:SF70">
    <property type="entry name" value="MIP05841P"/>
    <property type="match status" value="1"/>
</dbReference>
<gene>
    <name evidence="8" type="ORF">OO016_12810</name>
</gene>
<dbReference type="RefSeq" id="WP_266014710.1">
    <property type="nucleotide sequence ID" value="NZ_JAPFQP010000004.1"/>
</dbReference>
<keyword evidence="4 6" id="KW-0663">Pyridoxal phosphate</keyword>
<evidence type="ECO:0000313" key="8">
    <source>
        <dbReference type="EMBL" id="MCX2720489.1"/>
    </source>
</evidence>
<keyword evidence="8" id="KW-0032">Aminotransferase</keyword>
<dbReference type="InterPro" id="IPR015421">
    <property type="entry name" value="PyrdxlP-dep_Trfase_major"/>
</dbReference>
<dbReference type="Gene3D" id="3.40.640.10">
    <property type="entry name" value="Type I PLP-dependent aspartate aminotransferase-like (Major domain)"/>
    <property type="match status" value="1"/>
</dbReference>
<dbReference type="InterPro" id="IPR010977">
    <property type="entry name" value="Aromatic_deC"/>
</dbReference>
<comment type="caution">
    <text evidence="8">The sequence shown here is derived from an EMBL/GenBank/DDBJ whole genome shotgun (WGS) entry which is preliminary data.</text>
</comment>
<evidence type="ECO:0000256" key="4">
    <source>
        <dbReference type="ARBA" id="ARBA00022898"/>
    </source>
</evidence>
<dbReference type="PRINTS" id="PR00800">
    <property type="entry name" value="YHDCRBOXLASE"/>
</dbReference>
<comment type="similarity">
    <text evidence="2 7">Belongs to the group II decarboxylase family.</text>
</comment>
<dbReference type="PANTHER" id="PTHR11999">
    <property type="entry name" value="GROUP II PYRIDOXAL-5-PHOSPHATE DECARBOXYLASE"/>
    <property type="match status" value="1"/>
</dbReference>
<keyword evidence="5 7" id="KW-0456">Lyase</keyword>
<evidence type="ECO:0000256" key="3">
    <source>
        <dbReference type="ARBA" id="ARBA00022793"/>
    </source>
</evidence>
<dbReference type="AlphaFoldDB" id="A0AAE3MP89"/>
<dbReference type="Gene3D" id="1.20.1340.10">
    <property type="entry name" value="dopa decarboxylase, N-terminal domain"/>
    <property type="match status" value="1"/>
</dbReference>
<evidence type="ECO:0000256" key="2">
    <source>
        <dbReference type="ARBA" id="ARBA00009533"/>
    </source>
</evidence>
<proteinExistence type="inferred from homology"/>
<dbReference type="InterPro" id="IPR015424">
    <property type="entry name" value="PyrdxlP-dep_Trfase"/>
</dbReference>
<keyword evidence="3" id="KW-0210">Decarboxylase</keyword>
<comment type="cofactor">
    <cofactor evidence="1 6 7">
        <name>pyridoxal 5'-phosphate</name>
        <dbReference type="ChEBI" id="CHEBI:597326"/>
    </cofactor>
</comment>